<dbReference type="SUPFAM" id="SSF110296">
    <property type="entry name" value="Oligoxyloglucan reducing end-specific cellobiohydrolase"/>
    <property type="match status" value="2"/>
</dbReference>
<feature type="non-terminal residue" evidence="1">
    <location>
        <position position="554"/>
    </location>
</feature>
<proteinExistence type="predicted"/>
<comment type="caution">
    <text evidence="1">The sequence shown here is derived from an EMBL/GenBank/DDBJ whole genome shotgun (WGS) entry which is preliminary data.</text>
</comment>
<evidence type="ECO:0000313" key="1">
    <source>
        <dbReference type="EMBL" id="MCA9730198.1"/>
    </source>
</evidence>
<dbReference type="EMBL" id="JAGQHR010001040">
    <property type="protein sequence ID" value="MCA9730198.1"/>
    <property type="molecule type" value="Genomic_DNA"/>
</dbReference>
<dbReference type="CDD" id="cd15482">
    <property type="entry name" value="Sialidase_non-viral"/>
    <property type="match status" value="1"/>
</dbReference>
<accession>A0A956RRC5</accession>
<gene>
    <name evidence="1" type="ORF">KC729_21115</name>
</gene>
<dbReference type="GO" id="GO:0010411">
    <property type="term" value="P:xyloglucan metabolic process"/>
    <property type="evidence" value="ECO:0007669"/>
    <property type="project" value="TreeGrafter"/>
</dbReference>
<dbReference type="Gene3D" id="2.130.10.10">
    <property type="entry name" value="YVTN repeat-like/Quinoprotein amine dehydrogenase"/>
    <property type="match status" value="3"/>
</dbReference>
<dbReference type="PANTHER" id="PTHR43739">
    <property type="entry name" value="XYLOGLUCANASE (EUROFUNG)"/>
    <property type="match status" value="1"/>
</dbReference>
<feature type="non-terminal residue" evidence="1">
    <location>
        <position position="1"/>
    </location>
</feature>
<sequence length="554" mass="57272">ETMTVSDGVLYAGSDRDGIYRTTDHGLTWIASNNGLPQPYYQVNDLDADGSTVLACFWGDGIYRSDDAGATWLPKKIGLPSGWGQYLFAVDGEGQHSLAGFLRDGALRSTDAGDLWIEPASGIAGTGITGMVVDAARLVVTVGGDRIFYTDDDGDTWESTQTGIPATAQVRAIATAATDLFVGTQYEGVLRSKDQGGTWMPVNTGFPEYNGTAGNQYREVGGIAGVADVVVVGTGVGFQVINGSFVITGGGMFRSTDDGDSWVEANVGYPVIGTDNFGTPVYDPAVSVSTVGSTVLTSGFERGIFRSTNQGQTWSAANTGLPVSGSRRPEFSRFVELDGVIYGGAIGFSIGTGGFGLFRSTDGGASWALANNGIPAGRSIDALLVHGGSLYACVNAPLGPAIDDGVYRSTDQGGSWELLGTGLDALSPGELAASGARIFAGTSAFGVWRLDELDPADVPTPSVAGFAAMEPPVPNPARNECSVAFTLSTTEPVALTLHDAGGRLLRTLDVTRGPGRHVVPISVRELPAGVYYLSLRGLSTGDGGRSAGGPISST</sequence>
<evidence type="ECO:0000313" key="2">
    <source>
        <dbReference type="Proteomes" id="UP000697710"/>
    </source>
</evidence>
<dbReference type="AlphaFoldDB" id="A0A956RRC5"/>
<reference evidence="1" key="2">
    <citation type="journal article" date="2021" name="Microbiome">
        <title>Successional dynamics and alternative stable states in a saline activated sludge microbial community over 9 years.</title>
        <authorList>
            <person name="Wang Y."/>
            <person name="Ye J."/>
            <person name="Ju F."/>
            <person name="Liu L."/>
            <person name="Boyd J.A."/>
            <person name="Deng Y."/>
            <person name="Parks D.H."/>
            <person name="Jiang X."/>
            <person name="Yin X."/>
            <person name="Woodcroft B.J."/>
            <person name="Tyson G.W."/>
            <person name="Hugenholtz P."/>
            <person name="Polz M.F."/>
            <person name="Zhang T."/>
        </authorList>
    </citation>
    <scope>NUCLEOTIDE SEQUENCE</scope>
    <source>
        <strain evidence="1">HKST-UBA01</strain>
    </source>
</reference>
<evidence type="ECO:0008006" key="3">
    <source>
        <dbReference type="Google" id="ProtNLM"/>
    </source>
</evidence>
<name>A0A956RRC5_UNCEI</name>
<dbReference type="InterPro" id="IPR015943">
    <property type="entry name" value="WD40/YVTN_repeat-like_dom_sf"/>
</dbReference>
<organism evidence="1 2">
    <name type="scientific">Eiseniibacteriota bacterium</name>
    <dbReference type="NCBI Taxonomy" id="2212470"/>
    <lineage>
        <taxon>Bacteria</taxon>
        <taxon>Candidatus Eiseniibacteriota</taxon>
    </lineage>
</organism>
<reference evidence="1" key="1">
    <citation type="submission" date="2020-04" db="EMBL/GenBank/DDBJ databases">
        <authorList>
            <person name="Zhang T."/>
        </authorList>
    </citation>
    <scope>NUCLEOTIDE SEQUENCE</scope>
    <source>
        <strain evidence="1">HKST-UBA01</strain>
    </source>
</reference>
<dbReference type="PANTHER" id="PTHR43739:SF5">
    <property type="entry name" value="EXO-ALPHA-SIALIDASE"/>
    <property type="match status" value="1"/>
</dbReference>
<protein>
    <recommendedName>
        <fullName evidence="3">T9SS type A sorting domain-containing protein</fullName>
    </recommendedName>
</protein>
<dbReference type="Proteomes" id="UP000697710">
    <property type="component" value="Unassembled WGS sequence"/>
</dbReference>
<dbReference type="InterPro" id="IPR052025">
    <property type="entry name" value="Xyloglucanase_GH74"/>
</dbReference>